<feature type="transmembrane region" description="Helical" evidence="7">
    <location>
        <begin position="354"/>
        <end position="375"/>
    </location>
</feature>
<feature type="transmembrane region" description="Helical" evidence="7">
    <location>
        <begin position="396"/>
        <end position="416"/>
    </location>
</feature>
<evidence type="ECO:0000313" key="9">
    <source>
        <dbReference type="EMBL" id="MEA1604598.1"/>
    </source>
</evidence>
<feature type="transmembrane region" description="Helical" evidence="7">
    <location>
        <begin position="209"/>
        <end position="228"/>
    </location>
</feature>
<gene>
    <name evidence="9" type="ORF">SOP97_02040</name>
</gene>
<evidence type="ECO:0000259" key="8">
    <source>
        <dbReference type="PROSITE" id="PS50850"/>
    </source>
</evidence>
<name>A0ABU5P525_9PSED</name>
<dbReference type="InterPro" id="IPR020846">
    <property type="entry name" value="MFS_dom"/>
</dbReference>
<keyword evidence="2" id="KW-0813">Transport</keyword>
<feature type="transmembrane region" description="Helical" evidence="7">
    <location>
        <begin position="175"/>
        <end position="197"/>
    </location>
</feature>
<feature type="transmembrane region" description="Helical" evidence="7">
    <location>
        <begin position="137"/>
        <end position="163"/>
    </location>
</feature>
<evidence type="ECO:0000256" key="3">
    <source>
        <dbReference type="ARBA" id="ARBA00022475"/>
    </source>
</evidence>
<feature type="transmembrane region" description="Helical" evidence="7">
    <location>
        <begin position="111"/>
        <end position="131"/>
    </location>
</feature>
<evidence type="ECO:0000256" key="4">
    <source>
        <dbReference type="ARBA" id="ARBA00022692"/>
    </source>
</evidence>
<keyword evidence="3" id="KW-1003">Cell membrane</keyword>
<feature type="transmembrane region" description="Helical" evidence="7">
    <location>
        <begin position="275"/>
        <end position="292"/>
    </location>
</feature>
<comment type="caution">
    <text evidence="9">The sequence shown here is derived from an EMBL/GenBank/DDBJ whole genome shotgun (WGS) entry which is preliminary data.</text>
</comment>
<keyword evidence="6 7" id="KW-0472">Membrane</keyword>
<keyword evidence="4 7" id="KW-0812">Transmembrane</keyword>
<dbReference type="Pfam" id="PF07690">
    <property type="entry name" value="MFS_1"/>
    <property type="match status" value="1"/>
</dbReference>
<evidence type="ECO:0000256" key="2">
    <source>
        <dbReference type="ARBA" id="ARBA00022448"/>
    </source>
</evidence>
<organism evidence="9 10">
    <name type="scientific">Pseudomonas spirodelae</name>
    <dbReference type="NCBI Taxonomy" id="3101751"/>
    <lineage>
        <taxon>Bacteria</taxon>
        <taxon>Pseudomonadati</taxon>
        <taxon>Pseudomonadota</taxon>
        <taxon>Gammaproteobacteria</taxon>
        <taxon>Pseudomonadales</taxon>
        <taxon>Pseudomonadaceae</taxon>
        <taxon>Pseudomonas</taxon>
    </lineage>
</organism>
<reference evidence="9 10" key="1">
    <citation type="submission" date="2023-12" db="EMBL/GenBank/DDBJ databases">
        <title>Pseudomonas sp. T5W1.</title>
        <authorList>
            <person name="Maltman C."/>
        </authorList>
    </citation>
    <scope>NUCLEOTIDE SEQUENCE [LARGE SCALE GENOMIC DNA]</scope>
    <source>
        <strain evidence="9 10">T5W1</strain>
    </source>
</reference>
<dbReference type="PROSITE" id="PS00216">
    <property type="entry name" value="SUGAR_TRANSPORT_1"/>
    <property type="match status" value="1"/>
</dbReference>
<dbReference type="PROSITE" id="PS00217">
    <property type="entry name" value="SUGAR_TRANSPORT_2"/>
    <property type="match status" value="1"/>
</dbReference>
<keyword evidence="10" id="KW-1185">Reference proteome</keyword>
<feature type="transmembrane region" description="Helical" evidence="7">
    <location>
        <begin position="298"/>
        <end position="317"/>
    </location>
</feature>
<evidence type="ECO:0000256" key="6">
    <source>
        <dbReference type="ARBA" id="ARBA00023136"/>
    </source>
</evidence>
<dbReference type="InterPro" id="IPR036259">
    <property type="entry name" value="MFS_trans_sf"/>
</dbReference>
<dbReference type="EMBL" id="JAYEET010000003">
    <property type="protein sequence ID" value="MEA1604598.1"/>
    <property type="molecule type" value="Genomic_DNA"/>
</dbReference>
<comment type="subcellular location">
    <subcellularLocation>
        <location evidence="1">Cell membrane</location>
        <topology evidence="1">Multi-pass membrane protein</topology>
    </subcellularLocation>
</comment>
<dbReference type="PROSITE" id="PS50850">
    <property type="entry name" value="MFS"/>
    <property type="match status" value="1"/>
</dbReference>
<evidence type="ECO:0000256" key="1">
    <source>
        <dbReference type="ARBA" id="ARBA00004651"/>
    </source>
</evidence>
<proteinExistence type="predicted"/>
<dbReference type="PANTHER" id="PTHR43045:SF1">
    <property type="entry name" value="SHIKIMATE TRANSPORTER"/>
    <property type="match status" value="1"/>
</dbReference>
<dbReference type="Gene3D" id="1.20.1250.20">
    <property type="entry name" value="MFS general substrate transporter like domains"/>
    <property type="match status" value="2"/>
</dbReference>
<dbReference type="SUPFAM" id="SSF103473">
    <property type="entry name" value="MFS general substrate transporter"/>
    <property type="match status" value="1"/>
</dbReference>
<feature type="transmembrane region" description="Helical" evidence="7">
    <location>
        <begin position="78"/>
        <end position="99"/>
    </location>
</feature>
<dbReference type="InterPro" id="IPR005829">
    <property type="entry name" value="Sugar_transporter_CS"/>
</dbReference>
<keyword evidence="5 7" id="KW-1133">Transmembrane helix</keyword>
<evidence type="ECO:0000313" key="10">
    <source>
        <dbReference type="Proteomes" id="UP001292571"/>
    </source>
</evidence>
<sequence length="463" mass="50299">MLFCAVLTVLTDIKLKNGNSNDAIQHNSKRVQGTSPRLGRQPDWQLDRMVRLLSLRHRRCLGLQQAVFPNFDPVVGLLLSYLSFSLTFFVRPIGGVLFAHIGDRIGRKKTLVITLSLMGGATVLIGCLPTYDHIGVWAPILLISLRVIQGLGIGGEWGGALLLAYEYAPQKRKGLFGSVPQVGVTLGMLLATMAVGLMTMLPEEDFLSWGWRVPFLLSAGLVFLGLWIRHGLDETPDFKKAKETGNVAKMPLVETLRDHWREVLIAMGLKVAETAPFYIFSTFVVSYAVTTLDYAKGSVLTAVMIGAAVASVMIPIMGWLSDKVGRKTVYISGILLMAMWVVPYFMLLDTRATWALTLATVVAVGILWAPVTAVLGTMSSEIFSTRVRYTGITLGYQLGAALAGGTAPLIATWLLSRYNGSWQPVAIYLLGTVAISLIAVLAVKSSYKEDDVAASANSAMKLS</sequence>
<dbReference type="InterPro" id="IPR011701">
    <property type="entry name" value="MFS"/>
</dbReference>
<feature type="domain" description="Major facilitator superfamily (MFS) profile" evidence="8">
    <location>
        <begin position="1"/>
        <end position="448"/>
    </location>
</feature>
<feature type="transmembrane region" description="Helical" evidence="7">
    <location>
        <begin position="329"/>
        <end position="348"/>
    </location>
</feature>
<protein>
    <submittedName>
        <fullName evidence="9">MFS transporter</fullName>
    </submittedName>
</protein>
<evidence type="ECO:0000256" key="7">
    <source>
        <dbReference type="SAM" id="Phobius"/>
    </source>
</evidence>
<dbReference type="PANTHER" id="PTHR43045">
    <property type="entry name" value="SHIKIMATE TRANSPORTER"/>
    <property type="match status" value="1"/>
</dbReference>
<dbReference type="Proteomes" id="UP001292571">
    <property type="component" value="Unassembled WGS sequence"/>
</dbReference>
<evidence type="ECO:0000256" key="5">
    <source>
        <dbReference type="ARBA" id="ARBA00022989"/>
    </source>
</evidence>
<accession>A0ABU5P525</accession>
<dbReference type="CDD" id="cd17369">
    <property type="entry name" value="MFS_ShiA_like"/>
    <property type="match status" value="1"/>
</dbReference>
<feature type="transmembrane region" description="Helical" evidence="7">
    <location>
        <begin position="422"/>
        <end position="443"/>
    </location>
</feature>